<sequence>MKRELKVFLIFLCCCIMIPLILIILFNYDNEKLTSLGNISDYNLTNGYITIIDDVQQTKNKTTIYGCSLKLGENLDYVNKQYVLVDDENRVIGINTVVTDRTSATEYFNDGFNYDKSGLNGQFATKYINNEVNYKIGILIKEKNGATYLVISDRIIGGKN</sequence>
<name>A0A644VUQ8_9ZZZZ</name>
<organism evidence="2">
    <name type="scientific">bioreactor metagenome</name>
    <dbReference type="NCBI Taxonomy" id="1076179"/>
    <lineage>
        <taxon>unclassified sequences</taxon>
        <taxon>metagenomes</taxon>
        <taxon>ecological metagenomes</taxon>
    </lineage>
</organism>
<evidence type="ECO:0000313" key="2">
    <source>
        <dbReference type="EMBL" id="MPL95149.1"/>
    </source>
</evidence>
<comment type="caution">
    <text evidence="2">The sequence shown here is derived from an EMBL/GenBank/DDBJ whole genome shotgun (WGS) entry which is preliminary data.</text>
</comment>
<evidence type="ECO:0000256" key="1">
    <source>
        <dbReference type="SAM" id="Phobius"/>
    </source>
</evidence>
<keyword evidence="1" id="KW-0812">Transmembrane</keyword>
<keyword evidence="1" id="KW-1133">Transmembrane helix</keyword>
<reference evidence="2" key="1">
    <citation type="submission" date="2019-08" db="EMBL/GenBank/DDBJ databases">
        <authorList>
            <person name="Kucharzyk K."/>
            <person name="Murdoch R.W."/>
            <person name="Higgins S."/>
            <person name="Loffler F."/>
        </authorList>
    </citation>
    <scope>NUCLEOTIDE SEQUENCE</scope>
</reference>
<protein>
    <submittedName>
        <fullName evidence="2">Uncharacterized protein</fullName>
    </submittedName>
</protein>
<dbReference type="EMBL" id="VSSQ01000456">
    <property type="protein sequence ID" value="MPL95149.1"/>
    <property type="molecule type" value="Genomic_DNA"/>
</dbReference>
<gene>
    <name evidence="2" type="ORF">SDC9_41315</name>
</gene>
<feature type="transmembrane region" description="Helical" evidence="1">
    <location>
        <begin position="7"/>
        <end position="28"/>
    </location>
</feature>
<keyword evidence="1" id="KW-0472">Membrane</keyword>
<proteinExistence type="predicted"/>
<accession>A0A644VUQ8</accession>
<dbReference type="AlphaFoldDB" id="A0A644VUQ8"/>